<dbReference type="EMBL" id="FQVL01000001">
    <property type="protein sequence ID" value="SHE51919.1"/>
    <property type="molecule type" value="Genomic_DNA"/>
</dbReference>
<dbReference type="Proteomes" id="UP000184476">
    <property type="component" value="Unassembled WGS sequence"/>
</dbReference>
<reference evidence="1 2" key="1">
    <citation type="submission" date="2016-11" db="EMBL/GenBank/DDBJ databases">
        <authorList>
            <person name="Jaros S."/>
            <person name="Januszkiewicz K."/>
            <person name="Wedrychowicz H."/>
        </authorList>
    </citation>
    <scope>NUCLEOTIDE SEQUENCE [LARGE SCALE GENOMIC DNA]</scope>
    <source>
        <strain evidence="1 2">DSM 44666</strain>
    </source>
</reference>
<proteinExistence type="predicted"/>
<organism evidence="1 2">
    <name type="scientific">Seinonella peptonophila</name>
    <dbReference type="NCBI Taxonomy" id="112248"/>
    <lineage>
        <taxon>Bacteria</taxon>
        <taxon>Bacillati</taxon>
        <taxon>Bacillota</taxon>
        <taxon>Bacilli</taxon>
        <taxon>Bacillales</taxon>
        <taxon>Thermoactinomycetaceae</taxon>
        <taxon>Seinonella</taxon>
    </lineage>
</organism>
<name>A0A1M4U586_9BACL</name>
<protein>
    <submittedName>
        <fullName evidence="1">Uncharacterized protein</fullName>
    </submittedName>
</protein>
<keyword evidence="2" id="KW-1185">Reference proteome</keyword>
<dbReference type="AlphaFoldDB" id="A0A1M4U586"/>
<accession>A0A1M4U586</accession>
<sequence length="35" mass="3912">MLIRQSLFTSDLENSLALIKVDMISAICFAIMHEG</sequence>
<gene>
    <name evidence="1" type="ORF">SAMN05444392_101819</name>
</gene>
<evidence type="ECO:0000313" key="1">
    <source>
        <dbReference type="EMBL" id="SHE51919.1"/>
    </source>
</evidence>
<evidence type="ECO:0000313" key="2">
    <source>
        <dbReference type="Proteomes" id="UP000184476"/>
    </source>
</evidence>